<dbReference type="SUPFAM" id="SSF52833">
    <property type="entry name" value="Thioredoxin-like"/>
    <property type="match status" value="1"/>
</dbReference>
<protein>
    <submittedName>
        <fullName evidence="1">Putative metal-binding protein</fullName>
    </submittedName>
</protein>
<dbReference type="AlphaFoldDB" id="A0A8E2VLD1"/>
<name>A0A8E2VLD1_9RHOB</name>
<dbReference type="Proteomes" id="UP000244037">
    <property type="component" value="Unassembled WGS sequence"/>
</dbReference>
<evidence type="ECO:0000313" key="1">
    <source>
        <dbReference type="EMBL" id="PTW51043.1"/>
    </source>
</evidence>
<dbReference type="Pfam" id="PF07845">
    <property type="entry name" value="DUF1636"/>
    <property type="match status" value="1"/>
</dbReference>
<dbReference type="InterPro" id="IPR012863">
    <property type="entry name" value="DUF1636"/>
</dbReference>
<gene>
    <name evidence="1" type="ORF">C8N38_103280</name>
</gene>
<dbReference type="CDD" id="cd02980">
    <property type="entry name" value="TRX_Fd_family"/>
    <property type="match status" value="1"/>
</dbReference>
<comment type="caution">
    <text evidence="1">The sequence shown here is derived from an EMBL/GenBank/DDBJ whole genome shotgun (WGS) entry which is preliminary data.</text>
</comment>
<dbReference type="InterPro" id="IPR036249">
    <property type="entry name" value="Thioredoxin-like_sf"/>
</dbReference>
<organism evidence="1 2">
    <name type="scientific">Rhodovulum kholense</name>
    <dbReference type="NCBI Taxonomy" id="453584"/>
    <lineage>
        <taxon>Bacteria</taxon>
        <taxon>Pseudomonadati</taxon>
        <taxon>Pseudomonadota</taxon>
        <taxon>Alphaproteobacteria</taxon>
        <taxon>Rhodobacterales</taxon>
        <taxon>Paracoccaceae</taxon>
        <taxon>Rhodovulum</taxon>
    </lineage>
</organism>
<accession>A0A8E2VLD1</accession>
<reference evidence="1 2" key="1">
    <citation type="submission" date="2018-04" db="EMBL/GenBank/DDBJ databases">
        <title>Genomic Encyclopedia of Archaeal and Bacterial Type Strains, Phase II (KMG-II): from individual species to whole genera.</title>
        <authorList>
            <person name="Goeker M."/>
        </authorList>
    </citation>
    <scope>NUCLEOTIDE SEQUENCE [LARGE SCALE GENOMIC DNA]</scope>
    <source>
        <strain evidence="1 2">DSM 19783</strain>
    </source>
</reference>
<proteinExistence type="predicted"/>
<evidence type="ECO:0000313" key="2">
    <source>
        <dbReference type="Proteomes" id="UP000244037"/>
    </source>
</evidence>
<dbReference type="Gene3D" id="3.40.30.10">
    <property type="entry name" value="Glutaredoxin"/>
    <property type="match status" value="1"/>
</dbReference>
<keyword evidence="2" id="KW-1185">Reference proteome</keyword>
<sequence length="149" mass="16130">MGPDDECFRFLLPLLHAPGLSGMSAPEPAAVELLVCTTCKRRQPADPDTPRPGSLLHEAVRAHGLPDGVRLVPVECLSACASGCTVALRGPGRWTYVYGNFDETTGAPILAEGARAYRDAADGLVPWRERPEHFRKNCIARIPPMEALK</sequence>
<dbReference type="EMBL" id="QAYC01000003">
    <property type="protein sequence ID" value="PTW51043.1"/>
    <property type="molecule type" value="Genomic_DNA"/>
</dbReference>